<dbReference type="RefSeq" id="WP_179923016.1">
    <property type="nucleotide sequence ID" value="NZ_CP058909.1"/>
</dbReference>
<evidence type="ECO:0000256" key="3">
    <source>
        <dbReference type="SAM" id="Phobius"/>
    </source>
</evidence>
<keyword evidence="1" id="KW-0732">Signal</keyword>
<organism evidence="7 8">
    <name type="scientific">Halosimplex pelagicum</name>
    <dbReference type="NCBI Taxonomy" id="869886"/>
    <lineage>
        <taxon>Archaea</taxon>
        <taxon>Methanobacteriati</taxon>
        <taxon>Methanobacteriota</taxon>
        <taxon>Stenosarchaea group</taxon>
        <taxon>Halobacteria</taxon>
        <taxon>Halobacteriales</taxon>
        <taxon>Haloarculaceae</taxon>
        <taxon>Halosimplex</taxon>
    </lineage>
</organism>
<dbReference type="InterPro" id="IPR029051">
    <property type="entry name" value="DUF4352"/>
</dbReference>
<evidence type="ECO:0000313" key="7">
    <source>
        <dbReference type="EMBL" id="QLH84992.1"/>
    </source>
</evidence>
<evidence type="ECO:0000256" key="2">
    <source>
        <dbReference type="SAM" id="MobiDB-lite"/>
    </source>
</evidence>
<dbReference type="GeneID" id="56083548"/>
<evidence type="ECO:0000259" key="5">
    <source>
        <dbReference type="Pfam" id="PF13240"/>
    </source>
</evidence>
<feature type="transmembrane region" description="Helical" evidence="3">
    <location>
        <begin position="52"/>
        <end position="82"/>
    </location>
</feature>
<dbReference type="EMBL" id="CP058909">
    <property type="protein sequence ID" value="QLH84987.1"/>
    <property type="molecule type" value="Genomic_DNA"/>
</dbReference>
<dbReference type="KEGG" id="hpel:HZS54_12820"/>
<dbReference type="InterPro" id="IPR026870">
    <property type="entry name" value="Zinc_ribbon_dom"/>
</dbReference>
<feature type="transmembrane region" description="Helical" evidence="3">
    <location>
        <begin position="94"/>
        <end position="122"/>
    </location>
</feature>
<feature type="compositionally biased region" description="Pro residues" evidence="2">
    <location>
        <begin position="176"/>
        <end position="194"/>
    </location>
</feature>
<keyword evidence="3" id="KW-0472">Membrane</keyword>
<feature type="compositionally biased region" description="Low complexity" evidence="2">
    <location>
        <begin position="139"/>
        <end position="175"/>
    </location>
</feature>
<dbReference type="Pfam" id="PF11611">
    <property type="entry name" value="DUF4352"/>
    <property type="match status" value="1"/>
</dbReference>
<feature type="domain" description="Zinc-ribbon" evidence="5">
    <location>
        <begin position="5"/>
        <end position="26"/>
    </location>
</feature>
<dbReference type="KEGG" id="hpel:HZS54_13125"/>
<reference evidence="7 8" key="1">
    <citation type="submission" date="2020-07" db="EMBL/GenBank/DDBJ databases">
        <title>Halosimplex litoreum sp. nov. and Halosimplex rubrum sp. nov., isolated from different salt environments.</title>
        <authorList>
            <person name="Cui H."/>
        </authorList>
    </citation>
    <scope>NUCLEOTIDE SEQUENCE [LARGE SCALE GENOMIC DNA]</scope>
    <source>
        <strain evidence="7 8">R2</strain>
    </source>
</reference>
<gene>
    <name evidence="6" type="ORF">HZS54_12820</name>
    <name evidence="7" type="ORF">HZS54_13125</name>
</gene>
<proteinExistence type="predicted"/>
<dbReference type="AlphaFoldDB" id="A0A7D5TWM8"/>
<keyword evidence="3" id="KW-0812">Transmembrane</keyword>
<dbReference type="OrthoDB" id="265987at2157"/>
<evidence type="ECO:0000256" key="1">
    <source>
        <dbReference type="ARBA" id="ARBA00022729"/>
    </source>
</evidence>
<feature type="domain" description="DUF4352" evidence="4">
    <location>
        <begin position="221"/>
        <end position="319"/>
    </location>
</feature>
<name>A0A7D5TWM8_9EURY</name>
<dbReference type="InterPro" id="IPR029050">
    <property type="entry name" value="Immunoprotect_excell_Ig-like"/>
</dbReference>
<dbReference type="EMBL" id="CP058909">
    <property type="protein sequence ID" value="QLH84992.1"/>
    <property type="molecule type" value="Genomic_DNA"/>
</dbReference>
<evidence type="ECO:0000313" key="6">
    <source>
        <dbReference type="EMBL" id="QLH84987.1"/>
    </source>
</evidence>
<evidence type="ECO:0000313" key="8">
    <source>
        <dbReference type="Proteomes" id="UP000509346"/>
    </source>
</evidence>
<keyword evidence="8" id="KW-1185">Reference proteome</keyword>
<feature type="region of interest" description="Disordered" evidence="2">
    <location>
        <begin position="130"/>
        <end position="198"/>
    </location>
</feature>
<keyword evidence="3" id="KW-1133">Transmembrane helix</keyword>
<sequence>MATKYCPNCGADIGADVKFCPECGTDVSHLGADNDPSGAEASDGGGRSVGAIIAYLGGAILLFLGLGAVTMNAAAGLILLAAGAFALPPTRSKLAAVQGTSVTGATAAGVVIVAAIVGMGVLGATAPATNDGGGGGDGSSPAATATPTPTPEPVSTSTPAAPSTPTVTPTATATPTAPPEPTPTATPKPSPTPVPDRSHQVAEQFVVGDGGKSIRYRVADLSVQSSVGGEYISEEADGEFIVIDLSMTNVANESVSVSSNLYTLVDSQGREYDVDTDAMAVVENPVIFEQLDPGVGKDGVLIYDVPTDQTGRELHVEPAGTFSSASTHTVDLESG</sequence>
<dbReference type="Gene3D" id="2.60.40.1240">
    <property type="match status" value="1"/>
</dbReference>
<dbReference type="Proteomes" id="UP000509346">
    <property type="component" value="Chromosome"/>
</dbReference>
<accession>A0A7D5TWM8</accession>
<evidence type="ECO:0000259" key="4">
    <source>
        <dbReference type="Pfam" id="PF11611"/>
    </source>
</evidence>
<protein>
    <submittedName>
        <fullName evidence="7">DUF4352 domain-containing protein</fullName>
    </submittedName>
</protein>
<dbReference type="Pfam" id="PF13240">
    <property type="entry name" value="Zn_Ribbon_1"/>
    <property type="match status" value="1"/>
</dbReference>